<dbReference type="RefSeq" id="WP_010958641.1">
    <property type="nucleotide sequence ID" value="NC_009727.1"/>
</dbReference>
<dbReference type="KEGG" id="cbd:CBUD_2181"/>
<evidence type="ECO:0000313" key="1">
    <source>
        <dbReference type="EMBL" id="ABS77392.1"/>
    </source>
</evidence>
<name>A9KDD5_COXBN</name>
<protein>
    <submittedName>
        <fullName evidence="1">Uncharacterized protein</fullName>
    </submittedName>
</protein>
<dbReference type="HOGENOM" id="CLU_219684_0_0_6"/>
<dbReference type="AlphaFoldDB" id="A9KDD5"/>
<accession>A9KDD5</accession>
<sequence length="39" mass="4485">MYVVELNGYAYLVPFVEEGGKLFLKTAFPSRKATKLYLK</sequence>
<gene>
    <name evidence="1" type="ordered locus">CBUD_2181</name>
</gene>
<reference evidence="1 2" key="1">
    <citation type="journal article" date="2009" name="Infect. Immun.">
        <title>Comparative genomics reveal extensive transposon-mediated genomic plasticity and diversity among potential effector proteins within the genus Coxiella.</title>
        <authorList>
            <person name="Beare P.A."/>
            <person name="Unsworth N."/>
            <person name="Andoh M."/>
            <person name="Voth D.E."/>
            <person name="Omsland A."/>
            <person name="Gilk S.D."/>
            <person name="Williams K.P."/>
            <person name="Sobral B.W."/>
            <person name="Kupko J.J.III."/>
            <person name="Porcella S.F."/>
            <person name="Samuel J.E."/>
            <person name="Heinzen R.A."/>
        </authorList>
    </citation>
    <scope>NUCLEOTIDE SEQUENCE [LARGE SCALE GENOMIC DNA]</scope>
    <source>
        <strain evidence="1 2">Dugway 5J108-111</strain>
    </source>
</reference>
<evidence type="ECO:0000313" key="2">
    <source>
        <dbReference type="Proteomes" id="UP000008555"/>
    </source>
</evidence>
<dbReference type="EMBL" id="CP000733">
    <property type="protein sequence ID" value="ABS77392.1"/>
    <property type="molecule type" value="Genomic_DNA"/>
</dbReference>
<proteinExistence type="predicted"/>
<organism evidence="1 2">
    <name type="scientific">Coxiella burnetii (strain Dugway 5J108-111)</name>
    <dbReference type="NCBI Taxonomy" id="434922"/>
    <lineage>
        <taxon>Bacteria</taxon>
        <taxon>Pseudomonadati</taxon>
        <taxon>Pseudomonadota</taxon>
        <taxon>Gammaproteobacteria</taxon>
        <taxon>Legionellales</taxon>
        <taxon>Coxiellaceae</taxon>
        <taxon>Coxiella</taxon>
    </lineage>
</organism>
<dbReference type="Proteomes" id="UP000008555">
    <property type="component" value="Chromosome"/>
</dbReference>